<feature type="transmembrane region" description="Helical" evidence="1">
    <location>
        <begin position="108"/>
        <end position="132"/>
    </location>
</feature>
<dbReference type="EMBL" id="CP048104">
    <property type="protein sequence ID" value="QKG86042.1"/>
    <property type="molecule type" value="Genomic_DNA"/>
</dbReference>
<feature type="transmembrane region" description="Helical" evidence="1">
    <location>
        <begin position="53"/>
        <end position="73"/>
    </location>
</feature>
<feature type="transmembrane region" description="Helical" evidence="1">
    <location>
        <begin position="12"/>
        <end position="33"/>
    </location>
</feature>
<dbReference type="Pfam" id="PF19700">
    <property type="entry name" value="DUF6198"/>
    <property type="match status" value="1"/>
</dbReference>
<proteinExistence type="predicted"/>
<reference evidence="2 3" key="1">
    <citation type="submission" date="2020-01" db="EMBL/GenBank/DDBJ databases">
        <authorList>
            <person name="Gulvik C.A."/>
            <person name="Batra D.G."/>
        </authorList>
    </citation>
    <scope>NUCLEOTIDE SEQUENCE [LARGE SCALE GENOMIC DNA]</scope>
    <source>
        <strain evidence="2 3">W9323</strain>
    </source>
</reference>
<gene>
    <name evidence="2" type="ORF">GXN76_11805</name>
</gene>
<keyword evidence="1" id="KW-0812">Transmembrane</keyword>
<keyword evidence="1" id="KW-1133">Transmembrane helix</keyword>
<keyword evidence="3" id="KW-1185">Reference proteome</keyword>
<feature type="transmembrane region" description="Helical" evidence="1">
    <location>
        <begin position="82"/>
        <end position="102"/>
    </location>
</feature>
<name>A0A7D3XSH5_9BACL</name>
<evidence type="ECO:0000256" key="1">
    <source>
        <dbReference type="SAM" id="Phobius"/>
    </source>
</evidence>
<dbReference type="KEGG" id="kpul:GXN76_11805"/>
<evidence type="ECO:0000313" key="2">
    <source>
        <dbReference type="EMBL" id="QKG86042.1"/>
    </source>
</evidence>
<organism evidence="2 3">
    <name type="scientific">Kroppenstedtia pulmonis</name>
    <dbReference type="NCBI Taxonomy" id="1380685"/>
    <lineage>
        <taxon>Bacteria</taxon>
        <taxon>Bacillati</taxon>
        <taxon>Bacillota</taxon>
        <taxon>Bacilli</taxon>
        <taxon>Bacillales</taxon>
        <taxon>Thermoactinomycetaceae</taxon>
        <taxon>Kroppenstedtia</taxon>
    </lineage>
</organism>
<keyword evidence="1" id="KW-0472">Membrane</keyword>
<dbReference type="PANTHER" id="PTHR40078:SF1">
    <property type="entry name" value="INTEGRAL MEMBRANE PROTEIN"/>
    <property type="match status" value="1"/>
</dbReference>
<dbReference type="AlphaFoldDB" id="A0A7D3XSH5"/>
<dbReference type="InterPro" id="IPR038750">
    <property type="entry name" value="YczE/YyaS-like"/>
</dbReference>
<protein>
    <submittedName>
        <fullName evidence="2">YitT family protein</fullName>
    </submittedName>
</protein>
<dbReference type="PANTHER" id="PTHR40078">
    <property type="entry name" value="INTEGRAL MEMBRANE PROTEIN-RELATED"/>
    <property type="match status" value="1"/>
</dbReference>
<sequence>MRNWFRRSWMIRWSAFMVGIWVMALGIVMMIQADLGLAPWDVLHMGLAYVTPLTVGMWLQIVGFVLVALASLLDRKWPGPGAVLNMILVGFFVDAIIALGWVPSPETLWGRTALLITGFIVIGIGNGLYIAPRLGAGPRDGLVLVLAKRLGQSIGRIRIVIEVGVLTLGWLLGGPVFVGTLLFSVLIGPMMQVSIGFWEKQIDQWLRRGVMVENIHQGALRTHHHDGFGSKVR</sequence>
<accession>A0A7D3XSH5</accession>
<dbReference type="Proteomes" id="UP000503088">
    <property type="component" value="Chromosome"/>
</dbReference>
<evidence type="ECO:0000313" key="3">
    <source>
        <dbReference type="Proteomes" id="UP000503088"/>
    </source>
</evidence>